<dbReference type="EMBL" id="AGNL01018540">
    <property type="protein sequence ID" value="EJK62919.1"/>
    <property type="molecule type" value="Genomic_DNA"/>
</dbReference>
<dbReference type="GO" id="GO:0000045">
    <property type="term" value="P:autophagosome assembly"/>
    <property type="evidence" value="ECO:0007669"/>
    <property type="project" value="InterPro"/>
</dbReference>
<feature type="repeat" description="WD" evidence="3">
    <location>
        <begin position="372"/>
        <end position="414"/>
    </location>
</feature>
<sequence length="688" mass="74533">MYHFSASKFELNTAWRPKGGNATRRDNTAPAAARPCVTIVLSLRFHLSPSTVKPPRPPMQSEFVVVMVEVERGKAEAVDIGTGGAHSLPCTEATGVDSPLYDIVLESRIERLRAMLYQSPPTIPRTGRRRRDPYAPSPGDGSVGTNTEVHGGTVGRIVQQQVVAEQALAVEGAPAKNESRLRDKIAALQEDLKQKIESGMQAEADALLASKELLALKEDKDLQDAARSNLQMELDRCNEINSHTQRELENSKELVLLAQQQIDQLKDSIRVLQEENEEKTKLSERLINEKVTQKEKEADHLAQMTDMIEALKKENGLLKQLAKDAKSKGLLGNLAARLGVPHATEGSGAGNQEKRQWGQVGAILPSQPQWTIKSHRDDASCVRYDGTNQNKVATASSDATVKVFDTSSGQLESSFSAGGRLPLLGVDIAGAPFTNAFESFTFPPQPSQPRSSHCWHCVKATLSAHVAPTRRMIHQLAGHSQKITCVRLFPGEKSVVTGSADRSIRVWDISRHIYSQSSTLRHSSTTNSIDVSYETQTVASGHLDGGLRCWDVKSGDRVLDLPSIHDGGLTSVQWNPRKGHELLTAGRDSTLKIVDARTKSVVKTFCDKGLKILSNQSSSSFSPDGAYVAAGSGDSGDVLVFNVSTGELEKRICGAHKCGVVGLSWSPGGSNGQQVATVDKSGILVLWA</sequence>
<reference evidence="6 7" key="1">
    <citation type="journal article" date="2012" name="Genome Biol.">
        <title>Genome and low-iron response of an oceanic diatom adapted to chronic iron limitation.</title>
        <authorList>
            <person name="Lommer M."/>
            <person name="Specht M."/>
            <person name="Roy A.S."/>
            <person name="Kraemer L."/>
            <person name="Andreson R."/>
            <person name="Gutowska M.A."/>
            <person name="Wolf J."/>
            <person name="Bergner S.V."/>
            <person name="Schilhabel M.B."/>
            <person name="Klostermeier U.C."/>
            <person name="Beiko R.G."/>
            <person name="Rosenstiel P."/>
            <person name="Hippler M."/>
            <person name="Laroche J."/>
        </authorList>
    </citation>
    <scope>NUCLEOTIDE SEQUENCE [LARGE SCALE GENOMIC DNA]</scope>
    <source>
        <strain evidence="6 7">CCMP1005</strain>
    </source>
</reference>
<dbReference type="Proteomes" id="UP000266841">
    <property type="component" value="Unassembled WGS sequence"/>
</dbReference>
<dbReference type="PRINTS" id="PR00320">
    <property type="entry name" value="GPROTEINBRPT"/>
</dbReference>
<dbReference type="OrthoDB" id="538223at2759"/>
<dbReference type="PANTHER" id="PTHR19878">
    <property type="entry name" value="AUTOPHAGY PROTEIN 16-LIKE"/>
    <property type="match status" value="1"/>
</dbReference>
<evidence type="ECO:0000256" key="1">
    <source>
        <dbReference type="ARBA" id="ARBA00022574"/>
    </source>
</evidence>
<feature type="region of interest" description="Disordered" evidence="5">
    <location>
        <begin position="120"/>
        <end position="150"/>
    </location>
</feature>
<dbReference type="InterPro" id="IPR045160">
    <property type="entry name" value="ATG16"/>
</dbReference>
<evidence type="ECO:0000256" key="2">
    <source>
        <dbReference type="ARBA" id="ARBA00022737"/>
    </source>
</evidence>
<dbReference type="InterPro" id="IPR020472">
    <property type="entry name" value="WD40_PAC1"/>
</dbReference>
<dbReference type="Gene3D" id="2.130.10.10">
    <property type="entry name" value="YVTN repeat-like/Quinoprotein amine dehydrogenase"/>
    <property type="match status" value="3"/>
</dbReference>
<accession>K0SD86</accession>
<keyword evidence="4" id="KW-0175">Coiled coil</keyword>
<evidence type="ECO:0000313" key="6">
    <source>
        <dbReference type="EMBL" id="EJK62919.1"/>
    </source>
</evidence>
<keyword evidence="2" id="KW-0677">Repeat</keyword>
<dbReference type="PROSITE" id="PS50082">
    <property type="entry name" value="WD_REPEATS_2"/>
    <property type="match status" value="4"/>
</dbReference>
<dbReference type="InterPro" id="IPR015943">
    <property type="entry name" value="WD40/YVTN_repeat-like_dom_sf"/>
</dbReference>
<dbReference type="InterPro" id="IPR036322">
    <property type="entry name" value="WD40_repeat_dom_sf"/>
</dbReference>
<dbReference type="AlphaFoldDB" id="K0SD86"/>
<dbReference type="InterPro" id="IPR019775">
    <property type="entry name" value="WD40_repeat_CS"/>
</dbReference>
<evidence type="ECO:0000256" key="4">
    <source>
        <dbReference type="SAM" id="Coils"/>
    </source>
</evidence>
<gene>
    <name evidence="6" type="ORF">THAOC_16452</name>
</gene>
<feature type="coiled-coil region" evidence="4">
    <location>
        <begin position="248"/>
        <end position="328"/>
    </location>
</feature>
<dbReference type="PANTHER" id="PTHR19878:SF8">
    <property type="entry name" value="AUTOPHAGY-RELATED 16, ISOFORM F"/>
    <property type="match status" value="1"/>
</dbReference>
<evidence type="ECO:0000256" key="3">
    <source>
        <dbReference type="PROSITE-ProRule" id="PRU00221"/>
    </source>
</evidence>
<dbReference type="PROSITE" id="PS00678">
    <property type="entry name" value="WD_REPEATS_1"/>
    <property type="match status" value="1"/>
</dbReference>
<organism evidence="6 7">
    <name type="scientific">Thalassiosira oceanica</name>
    <name type="common">Marine diatom</name>
    <dbReference type="NCBI Taxonomy" id="159749"/>
    <lineage>
        <taxon>Eukaryota</taxon>
        <taxon>Sar</taxon>
        <taxon>Stramenopiles</taxon>
        <taxon>Ochrophyta</taxon>
        <taxon>Bacillariophyta</taxon>
        <taxon>Coscinodiscophyceae</taxon>
        <taxon>Thalassiosirophycidae</taxon>
        <taxon>Thalassiosirales</taxon>
        <taxon>Thalassiosiraceae</taxon>
        <taxon>Thalassiosira</taxon>
    </lineage>
</organism>
<feature type="repeat" description="WD" evidence="3">
    <location>
        <begin position="519"/>
        <end position="560"/>
    </location>
</feature>
<evidence type="ECO:0000313" key="7">
    <source>
        <dbReference type="Proteomes" id="UP000266841"/>
    </source>
</evidence>
<dbReference type="OMA" id="WGRPCIS"/>
<comment type="caution">
    <text evidence="6">The sequence shown here is derived from an EMBL/GenBank/DDBJ whole genome shotgun (WGS) entry which is preliminary data.</text>
</comment>
<name>K0SD86_THAOC</name>
<dbReference type="Pfam" id="PF00400">
    <property type="entry name" value="WD40"/>
    <property type="match status" value="3"/>
</dbReference>
<dbReference type="eggNOG" id="KOG0288">
    <property type="taxonomic scope" value="Eukaryota"/>
</dbReference>
<evidence type="ECO:0000256" key="5">
    <source>
        <dbReference type="SAM" id="MobiDB-lite"/>
    </source>
</evidence>
<keyword evidence="1 3" id="KW-0853">WD repeat</keyword>
<dbReference type="InterPro" id="IPR001680">
    <property type="entry name" value="WD40_rpt"/>
</dbReference>
<protein>
    <recommendedName>
        <fullName evidence="8">Autophagy-related protein 16 domain-containing protein</fullName>
    </recommendedName>
</protein>
<proteinExistence type="predicted"/>
<dbReference type="SUPFAM" id="SSF50978">
    <property type="entry name" value="WD40 repeat-like"/>
    <property type="match status" value="1"/>
</dbReference>
<evidence type="ECO:0008006" key="8">
    <source>
        <dbReference type="Google" id="ProtNLM"/>
    </source>
</evidence>
<keyword evidence="7" id="KW-1185">Reference proteome</keyword>
<dbReference type="SMART" id="SM00320">
    <property type="entry name" value="WD40"/>
    <property type="match status" value="6"/>
</dbReference>
<feature type="repeat" description="WD" evidence="3">
    <location>
        <begin position="476"/>
        <end position="510"/>
    </location>
</feature>
<feature type="repeat" description="WD" evidence="3">
    <location>
        <begin position="562"/>
        <end position="604"/>
    </location>
</feature>
<dbReference type="PROSITE" id="PS50294">
    <property type="entry name" value="WD_REPEATS_REGION"/>
    <property type="match status" value="1"/>
</dbReference>